<name>S9VC20_9TRYP</name>
<keyword evidence="1" id="KW-0812">Transmembrane</keyword>
<dbReference type="OrthoDB" id="5403181at2759"/>
<keyword evidence="1" id="KW-0472">Membrane</keyword>
<reference evidence="3 4" key="1">
    <citation type="journal article" date="2013" name="PLoS ONE">
        <title>Predicting the Proteins of Angomonas deanei, Strigomonas culicis and Their Respective Endosymbionts Reveals New Aspects of the Trypanosomatidae Family.</title>
        <authorList>
            <person name="Motta M.C."/>
            <person name="Martins A.C."/>
            <person name="de Souza S.S."/>
            <person name="Catta-Preta C.M."/>
            <person name="Silva R."/>
            <person name="Klein C.C."/>
            <person name="de Almeida L.G."/>
            <person name="de Lima Cunha O."/>
            <person name="Ciapina L.P."/>
            <person name="Brocchi M."/>
            <person name="Colabardini A.C."/>
            <person name="de Araujo Lima B."/>
            <person name="Machado C.R."/>
            <person name="de Almeida Soares C.M."/>
            <person name="Probst C.M."/>
            <person name="de Menezes C.B."/>
            <person name="Thompson C.E."/>
            <person name="Bartholomeu D.C."/>
            <person name="Gradia D.F."/>
            <person name="Pavoni D.P."/>
            <person name="Grisard E.C."/>
            <person name="Fantinatti-Garboggini F."/>
            <person name="Marchini F.K."/>
            <person name="Rodrigues-Luiz G.F."/>
            <person name="Wagner G."/>
            <person name="Goldman G.H."/>
            <person name="Fietto J.L."/>
            <person name="Elias M.C."/>
            <person name="Goldman M.H."/>
            <person name="Sagot M.F."/>
            <person name="Pereira M."/>
            <person name="Stoco P.H."/>
            <person name="de Mendonca-Neto R.P."/>
            <person name="Teixeira S.M."/>
            <person name="Maciel T.E."/>
            <person name="de Oliveira Mendes T.A."/>
            <person name="Urmenyi T.P."/>
            <person name="de Souza W."/>
            <person name="Schenkman S."/>
            <person name="de Vasconcelos A.T."/>
        </authorList>
    </citation>
    <scope>NUCLEOTIDE SEQUENCE [LARGE SCALE GENOMIC DNA]</scope>
</reference>
<evidence type="ECO:0000313" key="4">
    <source>
        <dbReference type="Proteomes" id="UP000015354"/>
    </source>
</evidence>
<dbReference type="Gene3D" id="3.30.530.20">
    <property type="match status" value="1"/>
</dbReference>
<feature type="transmembrane region" description="Helical" evidence="1">
    <location>
        <begin position="76"/>
        <end position="109"/>
    </location>
</feature>
<evidence type="ECO:0000313" key="3">
    <source>
        <dbReference type="EMBL" id="EPY24556.1"/>
    </source>
</evidence>
<dbReference type="CDD" id="cd08871">
    <property type="entry name" value="START_STARD10-like"/>
    <property type="match status" value="1"/>
</dbReference>
<dbReference type="PANTHER" id="PTHR19308:SF51">
    <property type="entry name" value="START DOMAIN-CONTAINING PROTEIN"/>
    <property type="match status" value="1"/>
</dbReference>
<protein>
    <recommendedName>
        <fullName evidence="2">START domain-containing protein</fullName>
    </recommendedName>
</protein>
<dbReference type="InterPro" id="IPR023393">
    <property type="entry name" value="START-like_dom_sf"/>
</dbReference>
<dbReference type="EMBL" id="ATMH01007121">
    <property type="protein sequence ID" value="EPY24556.1"/>
    <property type="molecule type" value="Genomic_DNA"/>
</dbReference>
<organism evidence="3 4">
    <name type="scientific">Strigomonas culicis</name>
    <dbReference type="NCBI Taxonomy" id="28005"/>
    <lineage>
        <taxon>Eukaryota</taxon>
        <taxon>Discoba</taxon>
        <taxon>Euglenozoa</taxon>
        <taxon>Kinetoplastea</taxon>
        <taxon>Metakinetoplastina</taxon>
        <taxon>Trypanosomatida</taxon>
        <taxon>Trypanosomatidae</taxon>
        <taxon>Strigomonadinae</taxon>
        <taxon>Strigomonas</taxon>
    </lineage>
</organism>
<dbReference type="PANTHER" id="PTHR19308">
    <property type="entry name" value="PHOSPHATIDYLCHOLINE TRANSFER PROTEIN"/>
    <property type="match status" value="1"/>
</dbReference>
<dbReference type="InterPro" id="IPR051213">
    <property type="entry name" value="START_lipid_transfer"/>
</dbReference>
<proteinExistence type="predicted"/>
<accession>S9VC20</accession>
<dbReference type="InterPro" id="IPR002913">
    <property type="entry name" value="START_lipid-bd_dom"/>
</dbReference>
<evidence type="ECO:0000259" key="2">
    <source>
        <dbReference type="PROSITE" id="PS50848"/>
    </source>
</evidence>
<keyword evidence="4" id="KW-1185">Reference proteome</keyword>
<evidence type="ECO:0000256" key="1">
    <source>
        <dbReference type="SAM" id="Phobius"/>
    </source>
</evidence>
<comment type="caution">
    <text evidence="3">The sequence shown here is derived from an EMBL/GenBank/DDBJ whole genome shotgun (WGS) entry which is preliminary data.</text>
</comment>
<sequence>MKTLTRNDVYCWLLKYFFFCVYRCWCCCCGLFRFICILIVLAFASFFLFICIQSLFCYALNTFFCPSLRTSLSLSLSLICFLSCIHFVHLPTLSICILLVPSIAAVLVMETKELFAESGGHKYRLMTLPDFRRFRDLAFSSEGWSTHFSDSKLTVQSKPPPDKSTGLNIIRAKRVMPTVPPQVLYDQLQDAKYRATWDENMLEGYNIVVLDAHNDVGYYAAKFPVFLSNRDFCNQRSWMEFTNGDYVIFNHSEPHNDCPPKKGFVRARSILTGYFIQPHESGGNLLTYVTHSDPCGSIPHSIINFVMSKGATVILDKCEKYSLSYPEWTRQNYPPGHVFPWRTPKMDWDSTYLYPEDAEKAAAEKSEEPPATNELEPAAAVNDAPNVAGEKRVDTVNMTAPTLSYAPVAPPNEGDNLALQQYRATMQDAMNTIDRSFVREGHIPTTSEYIIRLKCMLEGIRQTM</sequence>
<dbReference type="PROSITE" id="PS50848">
    <property type="entry name" value="START"/>
    <property type="match status" value="1"/>
</dbReference>
<feature type="transmembrane region" description="Helical" evidence="1">
    <location>
        <begin position="41"/>
        <end position="64"/>
    </location>
</feature>
<dbReference type="SMART" id="SM00234">
    <property type="entry name" value="START"/>
    <property type="match status" value="1"/>
</dbReference>
<dbReference type="Proteomes" id="UP000015354">
    <property type="component" value="Unassembled WGS sequence"/>
</dbReference>
<dbReference type="GO" id="GO:0008289">
    <property type="term" value="F:lipid binding"/>
    <property type="evidence" value="ECO:0007669"/>
    <property type="project" value="InterPro"/>
</dbReference>
<dbReference type="AlphaFoldDB" id="S9VC20"/>
<feature type="transmembrane region" description="Helical" evidence="1">
    <location>
        <begin position="12"/>
        <end position="35"/>
    </location>
</feature>
<dbReference type="InterPro" id="IPR041951">
    <property type="entry name" value="STARD10_START"/>
</dbReference>
<feature type="domain" description="START" evidence="2">
    <location>
        <begin position="140"/>
        <end position="327"/>
    </location>
</feature>
<dbReference type="Pfam" id="PF01852">
    <property type="entry name" value="START"/>
    <property type="match status" value="1"/>
</dbReference>
<gene>
    <name evidence="3" type="ORF">STCU_07121</name>
</gene>
<dbReference type="GO" id="GO:0005737">
    <property type="term" value="C:cytoplasm"/>
    <property type="evidence" value="ECO:0007669"/>
    <property type="project" value="UniProtKB-ARBA"/>
</dbReference>
<dbReference type="SUPFAM" id="SSF55961">
    <property type="entry name" value="Bet v1-like"/>
    <property type="match status" value="1"/>
</dbReference>
<keyword evidence="1" id="KW-1133">Transmembrane helix</keyword>